<dbReference type="RefSeq" id="WP_185006608.1">
    <property type="nucleotide sequence ID" value="NZ_BAAAUI010000060.1"/>
</dbReference>
<evidence type="ECO:0000313" key="1">
    <source>
        <dbReference type="EMBL" id="MBB4680647.1"/>
    </source>
</evidence>
<sequence>MKIKTVRRAVAVCSTNLIEARDKLRKIKPNAKTHLVTIYEHADFRGANSDIYGEYGNCDANGYRIPLTYSWRNNLSSVQGFNDCNRGNFTQHSDNNHSRALELSARNIEEFNDNTEGIRAHHG</sequence>
<dbReference type="EMBL" id="JACHMH010000001">
    <property type="protein sequence ID" value="MBB4680647.1"/>
    <property type="molecule type" value="Genomic_DNA"/>
</dbReference>
<gene>
    <name evidence="1" type="ORF">HNR67_006765</name>
</gene>
<organism evidence="1 2">
    <name type="scientific">Crossiella cryophila</name>
    <dbReference type="NCBI Taxonomy" id="43355"/>
    <lineage>
        <taxon>Bacteria</taxon>
        <taxon>Bacillati</taxon>
        <taxon>Actinomycetota</taxon>
        <taxon>Actinomycetes</taxon>
        <taxon>Pseudonocardiales</taxon>
        <taxon>Pseudonocardiaceae</taxon>
        <taxon>Crossiella</taxon>
    </lineage>
</organism>
<name>A0A7W7FWU6_9PSEU</name>
<accession>A0A7W7FWU6</accession>
<evidence type="ECO:0000313" key="2">
    <source>
        <dbReference type="Proteomes" id="UP000533598"/>
    </source>
</evidence>
<dbReference type="AlphaFoldDB" id="A0A7W7FWU6"/>
<dbReference type="Proteomes" id="UP000533598">
    <property type="component" value="Unassembled WGS sequence"/>
</dbReference>
<reference evidence="1 2" key="1">
    <citation type="submission" date="2020-08" db="EMBL/GenBank/DDBJ databases">
        <title>Sequencing the genomes of 1000 actinobacteria strains.</title>
        <authorList>
            <person name="Klenk H.-P."/>
        </authorList>
    </citation>
    <scope>NUCLEOTIDE SEQUENCE [LARGE SCALE GENOMIC DNA]</scope>
    <source>
        <strain evidence="1 2">DSM 44230</strain>
    </source>
</reference>
<comment type="caution">
    <text evidence="1">The sequence shown here is derived from an EMBL/GenBank/DDBJ whole genome shotgun (WGS) entry which is preliminary data.</text>
</comment>
<keyword evidence="2" id="KW-1185">Reference proteome</keyword>
<protein>
    <submittedName>
        <fullName evidence="1">Uncharacterized protein</fullName>
    </submittedName>
</protein>
<proteinExistence type="predicted"/>